<sequence>MDTVLLVARLALAAVFAVAGLTKLADAKGGRAAMRGFGLPERLANPAAVLLPIAELAVAVLLIPVATAWYGALGALALLLAFVAGIAWNLAQGKAPDCHCFGQLHSEPVGPSTLIRNGVLAAIALFVVATGFDDAGASVLGWADDLSTAGAVGVIAGIVLFAAVAALGWALAHLLGQNGRLLLRLDALEQAMADGGVAVPAPAPAAPAVPVPGLPVGSPAPAFRLSGLHGETLTLDALRAAGKPTLLVFSDPGCGPCNALLPDLGRWERDHGGVLTVALVSRGAPEANRAKVAEHGIGRVLLQEDREVSRDYQANGTPSAVVVLADGTIGSPVAAGAEAIRQLVARTVGAPGAAVPVVRQAVPNTAAANGNGNGNRAAVPPPAPRPAAPDPNLGKPAPAIALPDLDGKPVSLADFKGDPTLVVFWNPGCGFCRRMVDDLKAWEAAPPPDAPKLLLVSSGTPEANRDLGLASPTVLDEGFAVGRAYGASGTPSAVLVDASGNLASGVAVGSPGVLALARGEDPALAAPPAPPEPVKPKIGDPAPALKLPDLSGKQLDLKAHRGTKTMVLFWNPGCGFCSRMLDDLKAWEAKPPKGSPKLLVVSTGDAETNKAMGLRSPVVLDEGFSAGRAFGASGTPSAVLVDAKGNIASEIAVGAPAVLALAGAPQDQAAVV</sequence>
<evidence type="ECO:0000256" key="8">
    <source>
        <dbReference type="ARBA" id="ARBA00023284"/>
    </source>
</evidence>
<dbReference type="InterPro" id="IPR050553">
    <property type="entry name" value="Thioredoxin_ResA/DsbE_sf"/>
</dbReference>
<evidence type="ECO:0000256" key="1">
    <source>
        <dbReference type="ARBA" id="ARBA00004141"/>
    </source>
</evidence>
<feature type="region of interest" description="Disordered" evidence="9">
    <location>
        <begin position="365"/>
        <end position="399"/>
    </location>
</feature>
<dbReference type="GO" id="GO:0030416">
    <property type="term" value="P:methylamine metabolic process"/>
    <property type="evidence" value="ECO:0007669"/>
    <property type="project" value="InterPro"/>
</dbReference>
<keyword evidence="7" id="KW-1015">Disulfide bond</keyword>
<feature type="transmembrane region" description="Helical" evidence="10">
    <location>
        <begin position="152"/>
        <end position="175"/>
    </location>
</feature>
<dbReference type="SUPFAM" id="SSF52833">
    <property type="entry name" value="Thioredoxin-like"/>
    <property type="match status" value="3"/>
</dbReference>
<evidence type="ECO:0000256" key="2">
    <source>
        <dbReference type="ARBA" id="ARBA00004196"/>
    </source>
</evidence>
<keyword evidence="5 10" id="KW-1133">Transmembrane helix</keyword>
<dbReference type="InterPro" id="IPR036249">
    <property type="entry name" value="Thioredoxin-like_sf"/>
</dbReference>
<evidence type="ECO:0000256" key="9">
    <source>
        <dbReference type="SAM" id="MobiDB-lite"/>
    </source>
</evidence>
<keyword evidence="4" id="KW-0201">Cytochrome c-type biogenesis</keyword>
<feature type="compositionally biased region" description="Pro residues" evidence="9">
    <location>
        <begin position="379"/>
        <end position="389"/>
    </location>
</feature>
<dbReference type="GO" id="GO:0016209">
    <property type="term" value="F:antioxidant activity"/>
    <property type="evidence" value="ECO:0007669"/>
    <property type="project" value="InterPro"/>
</dbReference>
<evidence type="ECO:0000256" key="10">
    <source>
        <dbReference type="SAM" id="Phobius"/>
    </source>
</evidence>
<evidence type="ECO:0000256" key="5">
    <source>
        <dbReference type="ARBA" id="ARBA00022989"/>
    </source>
</evidence>
<dbReference type="PROSITE" id="PS00194">
    <property type="entry name" value="THIOREDOXIN_1"/>
    <property type="match status" value="1"/>
</dbReference>
<evidence type="ECO:0000256" key="3">
    <source>
        <dbReference type="ARBA" id="ARBA00022692"/>
    </source>
</evidence>
<proteinExistence type="predicted"/>
<protein>
    <recommendedName>
        <fullName evidence="11">Thioredoxin domain-containing protein</fullName>
    </recommendedName>
</protein>
<dbReference type="InterPro" id="IPR013740">
    <property type="entry name" value="Redoxin"/>
</dbReference>
<dbReference type="PANTHER" id="PTHR42852">
    <property type="entry name" value="THIOL:DISULFIDE INTERCHANGE PROTEIN DSBE"/>
    <property type="match status" value="1"/>
</dbReference>
<dbReference type="InterPro" id="IPR013766">
    <property type="entry name" value="Thioredoxin_domain"/>
</dbReference>
<dbReference type="InterPro" id="IPR009908">
    <property type="entry name" value="Methylamine_util_MauE"/>
</dbReference>
<dbReference type="EMBL" id="CADCWE010000262">
    <property type="protein sequence ID" value="CAA9564837.1"/>
    <property type="molecule type" value="Genomic_DNA"/>
</dbReference>
<evidence type="ECO:0000256" key="7">
    <source>
        <dbReference type="ARBA" id="ARBA00023157"/>
    </source>
</evidence>
<gene>
    <name evidence="12" type="ORF">AVDCRST_MAG73-4063</name>
</gene>
<organism evidence="12">
    <name type="scientific">uncultured Thermomicrobiales bacterium</name>
    <dbReference type="NCBI Taxonomy" id="1645740"/>
    <lineage>
        <taxon>Bacteria</taxon>
        <taxon>Pseudomonadati</taxon>
        <taxon>Thermomicrobiota</taxon>
        <taxon>Thermomicrobia</taxon>
        <taxon>Thermomicrobiales</taxon>
        <taxon>environmental samples</taxon>
    </lineage>
</organism>
<dbReference type="UniPathway" id="UPA00895"/>
<dbReference type="Pfam" id="PF00578">
    <property type="entry name" value="AhpC-TSA"/>
    <property type="match status" value="2"/>
</dbReference>
<accession>A0A6J4UZ28</accession>
<feature type="domain" description="Thioredoxin" evidence="11">
    <location>
        <begin position="214"/>
        <end position="345"/>
    </location>
</feature>
<dbReference type="Gene3D" id="3.40.30.10">
    <property type="entry name" value="Glutaredoxin"/>
    <property type="match status" value="3"/>
</dbReference>
<dbReference type="GO" id="GO:0030313">
    <property type="term" value="C:cell envelope"/>
    <property type="evidence" value="ECO:0007669"/>
    <property type="project" value="UniProtKB-SubCell"/>
</dbReference>
<feature type="domain" description="Thioredoxin" evidence="11">
    <location>
        <begin position="391"/>
        <end position="525"/>
    </location>
</feature>
<evidence type="ECO:0000259" key="11">
    <source>
        <dbReference type="PROSITE" id="PS51352"/>
    </source>
</evidence>
<feature type="domain" description="Thioredoxin" evidence="11">
    <location>
        <begin position="536"/>
        <end position="663"/>
    </location>
</feature>
<evidence type="ECO:0000313" key="12">
    <source>
        <dbReference type="EMBL" id="CAA9564837.1"/>
    </source>
</evidence>
<dbReference type="GO" id="GO:0016020">
    <property type="term" value="C:membrane"/>
    <property type="evidence" value="ECO:0007669"/>
    <property type="project" value="UniProtKB-SubCell"/>
</dbReference>
<keyword evidence="8" id="KW-0676">Redox-active center</keyword>
<feature type="transmembrane region" description="Helical" evidence="10">
    <location>
        <begin position="114"/>
        <end position="132"/>
    </location>
</feature>
<comment type="subcellular location">
    <subcellularLocation>
        <location evidence="2">Cell envelope</location>
    </subcellularLocation>
    <subcellularLocation>
        <location evidence="1">Membrane</location>
        <topology evidence="1">Multi-pass membrane protein</topology>
    </subcellularLocation>
</comment>
<feature type="transmembrane region" description="Helical" evidence="10">
    <location>
        <begin position="6"/>
        <end position="22"/>
    </location>
</feature>
<dbReference type="PANTHER" id="PTHR42852:SF6">
    <property type="entry name" value="THIOL:DISULFIDE INTERCHANGE PROTEIN DSBE"/>
    <property type="match status" value="1"/>
</dbReference>
<dbReference type="Pfam" id="PF07291">
    <property type="entry name" value="MauE"/>
    <property type="match status" value="1"/>
</dbReference>
<dbReference type="InterPro" id="IPR000866">
    <property type="entry name" value="AhpC/TSA"/>
</dbReference>
<dbReference type="AlphaFoldDB" id="A0A6J4UZ28"/>
<dbReference type="InterPro" id="IPR017937">
    <property type="entry name" value="Thioredoxin_CS"/>
</dbReference>
<evidence type="ECO:0000256" key="4">
    <source>
        <dbReference type="ARBA" id="ARBA00022748"/>
    </source>
</evidence>
<dbReference type="CDD" id="cd02966">
    <property type="entry name" value="TlpA_like_family"/>
    <property type="match status" value="3"/>
</dbReference>
<feature type="compositionally biased region" description="Low complexity" evidence="9">
    <location>
        <begin position="365"/>
        <end position="378"/>
    </location>
</feature>
<dbReference type="PROSITE" id="PS51352">
    <property type="entry name" value="THIOREDOXIN_2"/>
    <property type="match status" value="3"/>
</dbReference>
<dbReference type="Pfam" id="PF08534">
    <property type="entry name" value="Redoxin"/>
    <property type="match status" value="1"/>
</dbReference>
<reference evidence="12" key="1">
    <citation type="submission" date="2020-02" db="EMBL/GenBank/DDBJ databases">
        <authorList>
            <person name="Meier V. D."/>
        </authorList>
    </citation>
    <scope>NUCLEOTIDE SEQUENCE</scope>
    <source>
        <strain evidence="12">AVDCRST_MAG73</strain>
    </source>
</reference>
<name>A0A6J4UZ28_9BACT</name>
<feature type="transmembrane region" description="Helical" evidence="10">
    <location>
        <begin position="43"/>
        <end position="63"/>
    </location>
</feature>
<feature type="transmembrane region" description="Helical" evidence="10">
    <location>
        <begin position="69"/>
        <end position="91"/>
    </location>
</feature>
<keyword evidence="6 10" id="KW-0472">Membrane</keyword>
<keyword evidence="3 10" id="KW-0812">Transmembrane</keyword>
<dbReference type="GO" id="GO:0017004">
    <property type="term" value="P:cytochrome complex assembly"/>
    <property type="evidence" value="ECO:0007669"/>
    <property type="project" value="UniProtKB-KW"/>
</dbReference>
<evidence type="ECO:0000256" key="6">
    <source>
        <dbReference type="ARBA" id="ARBA00023136"/>
    </source>
</evidence>
<dbReference type="GO" id="GO:0016491">
    <property type="term" value="F:oxidoreductase activity"/>
    <property type="evidence" value="ECO:0007669"/>
    <property type="project" value="InterPro"/>
</dbReference>